<organism evidence="3 4">
    <name type="scientific">Drouetiella hepatica Uher 2000/2452</name>
    <dbReference type="NCBI Taxonomy" id="904376"/>
    <lineage>
        <taxon>Bacteria</taxon>
        <taxon>Bacillati</taxon>
        <taxon>Cyanobacteriota</taxon>
        <taxon>Cyanophyceae</taxon>
        <taxon>Oculatellales</taxon>
        <taxon>Oculatellaceae</taxon>
        <taxon>Drouetiella</taxon>
    </lineage>
</organism>
<dbReference type="Gene3D" id="3.40.50.1820">
    <property type="entry name" value="alpha/beta hydrolase"/>
    <property type="match status" value="1"/>
</dbReference>
<evidence type="ECO:0000256" key="1">
    <source>
        <dbReference type="SAM" id="SignalP"/>
    </source>
</evidence>
<reference evidence="3" key="1">
    <citation type="submission" date="2021-05" db="EMBL/GenBank/DDBJ databases">
        <authorList>
            <person name="Pietrasiak N."/>
            <person name="Ward R."/>
            <person name="Stajich J.E."/>
            <person name="Kurbessoian T."/>
        </authorList>
    </citation>
    <scope>NUCLEOTIDE SEQUENCE</scope>
    <source>
        <strain evidence="3">UHER 2000/2452</strain>
    </source>
</reference>
<sequence>MKLNRRRLLKASLAVGALAATQSSWAKGDVAERHPHSRSHEVGFPNPKTSNLLMQCCLLAASQVVSLPPKFILTDHQNSVQPSGINPELFDRHTQIASFQAQVPHFYEPQFHGVALKLSDQAAIYGKLQNFGLALRSPHHNIIALQISPSDAEWLQYASARPTDFDPHQPEQGQVHSRVKQLYAALKPQIQAVTQHIDPVLPCYVTGYSLGGAIAHLAAAEIALNLPQLREKIQVYSFGAPRLGDRAFATFYDALLPRTYRMVNLADRIPLLPPSRLAYQHIGQQQTYVAQEDTLELNHAIETYRDAARFS</sequence>
<dbReference type="AlphaFoldDB" id="A0A951Q9W9"/>
<feature type="signal peptide" evidence="1">
    <location>
        <begin position="1"/>
        <end position="26"/>
    </location>
</feature>
<evidence type="ECO:0000259" key="2">
    <source>
        <dbReference type="Pfam" id="PF01764"/>
    </source>
</evidence>
<dbReference type="Pfam" id="PF01764">
    <property type="entry name" value="Lipase_3"/>
    <property type="match status" value="1"/>
</dbReference>
<dbReference type="EMBL" id="JAHHHD010000008">
    <property type="protein sequence ID" value="MBW4658907.1"/>
    <property type="molecule type" value="Genomic_DNA"/>
</dbReference>
<protein>
    <recommendedName>
        <fullName evidence="2">Fungal lipase-type domain-containing protein</fullName>
    </recommendedName>
</protein>
<name>A0A951Q9W9_9CYAN</name>
<feature type="domain" description="Fungal lipase-type" evidence="2">
    <location>
        <begin position="147"/>
        <end position="275"/>
    </location>
</feature>
<feature type="chain" id="PRO_5037463644" description="Fungal lipase-type domain-containing protein" evidence="1">
    <location>
        <begin position="27"/>
        <end position="311"/>
    </location>
</feature>
<dbReference type="SUPFAM" id="SSF53474">
    <property type="entry name" value="alpha/beta-Hydrolases"/>
    <property type="match status" value="1"/>
</dbReference>
<dbReference type="PANTHER" id="PTHR45856:SF24">
    <property type="entry name" value="FUNGAL LIPASE-LIKE DOMAIN-CONTAINING PROTEIN"/>
    <property type="match status" value="1"/>
</dbReference>
<keyword evidence="1" id="KW-0732">Signal</keyword>
<proteinExistence type="predicted"/>
<evidence type="ECO:0000313" key="4">
    <source>
        <dbReference type="Proteomes" id="UP000757435"/>
    </source>
</evidence>
<accession>A0A951Q9W9</accession>
<dbReference type="PROSITE" id="PS51318">
    <property type="entry name" value="TAT"/>
    <property type="match status" value="1"/>
</dbReference>
<comment type="caution">
    <text evidence="3">The sequence shown here is derived from an EMBL/GenBank/DDBJ whole genome shotgun (WGS) entry which is preliminary data.</text>
</comment>
<reference evidence="3" key="2">
    <citation type="journal article" date="2022" name="Microbiol. Resour. Announc.">
        <title>Metagenome Sequencing to Explore Phylogenomics of Terrestrial Cyanobacteria.</title>
        <authorList>
            <person name="Ward R.D."/>
            <person name="Stajich J.E."/>
            <person name="Johansen J.R."/>
            <person name="Huntemann M."/>
            <person name="Clum A."/>
            <person name="Foster B."/>
            <person name="Foster B."/>
            <person name="Roux S."/>
            <person name="Palaniappan K."/>
            <person name="Varghese N."/>
            <person name="Mukherjee S."/>
            <person name="Reddy T.B.K."/>
            <person name="Daum C."/>
            <person name="Copeland A."/>
            <person name="Chen I.A."/>
            <person name="Ivanova N.N."/>
            <person name="Kyrpides N.C."/>
            <person name="Shapiro N."/>
            <person name="Eloe-Fadrosh E.A."/>
            <person name="Pietrasiak N."/>
        </authorList>
    </citation>
    <scope>NUCLEOTIDE SEQUENCE</scope>
    <source>
        <strain evidence="3">UHER 2000/2452</strain>
    </source>
</reference>
<dbReference type="InterPro" id="IPR051218">
    <property type="entry name" value="Sec_MonoDiacylglyc_Lipase"/>
</dbReference>
<dbReference type="CDD" id="cd00519">
    <property type="entry name" value="Lipase_3"/>
    <property type="match status" value="1"/>
</dbReference>
<dbReference type="GO" id="GO:0006629">
    <property type="term" value="P:lipid metabolic process"/>
    <property type="evidence" value="ECO:0007669"/>
    <property type="project" value="InterPro"/>
</dbReference>
<dbReference type="InterPro" id="IPR006311">
    <property type="entry name" value="TAT_signal"/>
</dbReference>
<dbReference type="Proteomes" id="UP000757435">
    <property type="component" value="Unassembled WGS sequence"/>
</dbReference>
<dbReference type="PANTHER" id="PTHR45856">
    <property type="entry name" value="ALPHA/BETA-HYDROLASES SUPERFAMILY PROTEIN"/>
    <property type="match status" value="1"/>
</dbReference>
<gene>
    <name evidence="3" type="ORF">KME15_09545</name>
</gene>
<dbReference type="InterPro" id="IPR002921">
    <property type="entry name" value="Fungal_lipase-type"/>
</dbReference>
<dbReference type="InterPro" id="IPR029058">
    <property type="entry name" value="AB_hydrolase_fold"/>
</dbReference>
<evidence type="ECO:0000313" key="3">
    <source>
        <dbReference type="EMBL" id="MBW4658907.1"/>
    </source>
</evidence>